<proteinExistence type="predicted"/>
<dbReference type="RefSeq" id="WP_382222929.1">
    <property type="nucleotide sequence ID" value="NZ_JBHTCA010000006.1"/>
</dbReference>
<accession>A0ABW2QJN3</accession>
<feature type="chain" id="PRO_5045457646" evidence="1">
    <location>
        <begin position="21"/>
        <end position="157"/>
    </location>
</feature>
<sequence length="157" mass="17087">MTRLLWLFVAVWAPAALAQAAPPQPDIHLIWMGGDDCPPCKAWRTTELPQLLAAPDFKGVRFSYVTKPIRASVPPAAQLPPEVKPLKDALDRASGGRSGSPQAALVVNGQIYDYYVSARPAETVLEMIGAVRGEWRYPLPRCLQMAAKGRVCVEPAP</sequence>
<keyword evidence="3" id="KW-1185">Reference proteome</keyword>
<dbReference type="Proteomes" id="UP001596501">
    <property type="component" value="Unassembled WGS sequence"/>
</dbReference>
<name>A0ABW2QJN3_9BURK</name>
<feature type="signal peptide" evidence="1">
    <location>
        <begin position="1"/>
        <end position="20"/>
    </location>
</feature>
<reference evidence="3" key="1">
    <citation type="journal article" date="2019" name="Int. J. Syst. Evol. Microbiol.">
        <title>The Global Catalogue of Microorganisms (GCM) 10K type strain sequencing project: providing services to taxonomists for standard genome sequencing and annotation.</title>
        <authorList>
            <consortium name="The Broad Institute Genomics Platform"/>
            <consortium name="The Broad Institute Genome Sequencing Center for Infectious Disease"/>
            <person name="Wu L."/>
            <person name="Ma J."/>
        </authorList>
    </citation>
    <scope>NUCLEOTIDE SEQUENCE [LARGE SCALE GENOMIC DNA]</scope>
    <source>
        <strain evidence="3">CGMCC 1.12371</strain>
    </source>
</reference>
<keyword evidence="1" id="KW-0732">Signal</keyword>
<evidence type="ECO:0000313" key="3">
    <source>
        <dbReference type="Proteomes" id="UP001596501"/>
    </source>
</evidence>
<evidence type="ECO:0000256" key="1">
    <source>
        <dbReference type="SAM" id="SignalP"/>
    </source>
</evidence>
<comment type="caution">
    <text evidence="2">The sequence shown here is derived from an EMBL/GenBank/DDBJ whole genome shotgun (WGS) entry which is preliminary data.</text>
</comment>
<dbReference type="InterPro" id="IPR036249">
    <property type="entry name" value="Thioredoxin-like_sf"/>
</dbReference>
<protein>
    <submittedName>
        <fullName evidence="2">Uncharacterized protein</fullName>
    </submittedName>
</protein>
<organism evidence="2 3">
    <name type="scientific">Hydrogenophaga atypica</name>
    <dbReference type="NCBI Taxonomy" id="249409"/>
    <lineage>
        <taxon>Bacteria</taxon>
        <taxon>Pseudomonadati</taxon>
        <taxon>Pseudomonadota</taxon>
        <taxon>Betaproteobacteria</taxon>
        <taxon>Burkholderiales</taxon>
        <taxon>Comamonadaceae</taxon>
        <taxon>Hydrogenophaga</taxon>
    </lineage>
</organism>
<gene>
    <name evidence="2" type="ORF">ACFQPB_10795</name>
</gene>
<dbReference type="SUPFAM" id="SSF52833">
    <property type="entry name" value="Thioredoxin-like"/>
    <property type="match status" value="1"/>
</dbReference>
<dbReference type="EMBL" id="JBHTCA010000006">
    <property type="protein sequence ID" value="MFC7409349.1"/>
    <property type="molecule type" value="Genomic_DNA"/>
</dbReference>
<evidence type="ECO:0000313" key="2">
    <source>
        <dbReference type="EMBL" id="MFC7409349.1"/>
    </source>
</evidence>